<dbReference type="InterPro" id="IPR000515">
    <property type="entry name" value="MetI-like"/>
</dbReference>
<protein>
    <submittedName>
        <fullName evidence="9">ABC-type dipeptide/oligopeptide/nickel transport system permease component</fullName>
    </submittedName>
</protein>
<gene>
    <name evidence="9" type="ORF">J2X07_003318</name>
</gene>
<comment type="similarity">
    <text evidence="7">Belongs to the binding-protein-dependent transport system permease family.</text>
</comment>
<evidence type="ECO:0000256" key="7">
    <source>
        <dbReference type="RuleBase" id="RU363032"/>
    </source>
</evidence>
<feature type="transmembrane region" description="Helical" evidence="7">
    <location>
        <begin position="237"/>
        <end position="257"/>
    </location>
</feature>
<feature type="transmembrane region" description="Helical" evidence="7">
    <location>
        <begin position="95"/>
        <end position="122"/>
    </location>
</feature>
<evidence type="ECO:0000256" key="5">
    <source>
        <dbReference type="ARBA" id="ARBA00022989"/>
    </source>
</evidence>
<dbReference type="EMBL" id="JAVDWA010000007">
    <property type="protein sequence ID" value="MDR7074322.1"/>
    <property type="molecule type" value="Genomic_DNA"/>
</dbReference>
<evidence type="ECO:0000259" key="8">
    <source>
        <dbReference type="PROSITE" id="PS50928"/>
    </source>
</evidence>
<dbReference type="CDD" id="cd06261">
    <property type="entry name" value="TM_PBP2"/>
    <property type="match status" value="1"/>
</dbReference>
<dbReference type="PANTHER" id="PTHR30465">
    <property type="entry name" value="INNER MEMBRANE ABC TRANSPORTER"/>
    <property type="match status" value="1"/>
</dbReference>
<dbReference type="Pfam" id="PF00528">
    <property type="entry name" value="BPD_transp_1"/>
    <property type="match status" value="1"/>
</dbReference>
<feature type="transmembrane region" description="Helical" evidence="7">
    <location>
        <begin position="142"/>
        <end position="164"/>
    </location>
</feature>
<evidence type="ECO:0000256" key="6">
    <source>
        <dbReference type="ARBA" id="ARBA00023136"/>
    </source>
</evidence>
<feature type="transmembrane region" description="Helical" evidence="7">
    <location>
        <begin position="66"/>
        <end position="88"/>
    </location>
</feature>
<evidence type="ECO:0000313" key="10">
    <source>
        <dbReference type="Proteomes" id="UP001258181"/>
    </source>
</evidence>
<keyword evidence="10" id="KW-1185">Reference proteome</keyword>
<evidence type="ECO:0000256" key="4">
    <source>
        <dbReference type="ARBA" id="ARBA00022692"/>
    </source>
</evidence>
<sequence length="273" mass="31487">MKFSLKRYLLRIRSIVFGILIISILPPLLIGYNSMLTAKAWAFSIDNIEFSLFPDIFDKYKYSMTIFFASLFIGLIIAMILTFVTTLLPKFIQRLIFGFLTLFESLPDLFIAVALQVSVIYIFKRTGWLVADVTMFFNKPIYLLPIITLSILPTIQLFKMTLLLMKEEQDKPYVTVAKAMGLGRLYITLRHVFRNIITSLFQYYKSIFVFMLSNLFIVEYVFNLNGFMIAFLYSRGVAFVVTALILALPFSLVFELVESYAGSANRQEREEAA</sequence>
<organism evidence="9 10">
    <name type="scientific">Fictibacillus barbaricus</name>
    <dbReference type="NCBI Taxonomy" id="182136"/>
    <lineage>
        <taxon>Bacteria</taxon>
        <taxon>Bacillati</taxon>
        <taxon>Bacillota</taxon>
        <taxon>Bacilli</taxon>
        <taxon>Bacillales</taxon>
        <taxon>Fictibacillaceae</taxon>
        <taxon>Fictibacillus</taxon>
    </lineage>
</organism>
<keyword evidence="3" id="KW-1003">Cell membrane</keyword>
<keyword evidence="5 7" id="KW-1133">Transmembrane helix</keyword>
<dbReference type="SUPFAM" id="SSF161098">
    <property type="entry name" value="MetI-like"/>
    <property type="match status" value="1"/>
</dbReference>
<keyword evidence="6 7" id="KW-0472">Membrane</keyword>
<evidence type="ECO:0000256" key="3">
    <source>
        <dbReference type="ARBA" id="ARBA00022475"/>
    </source>
</evidence>
<reference evidence="9 10" key="1">
    <citation type="submission" date="2023-07" db="EMBL/GenBank/DDBJ databases">
        <title>Sorghum-associated microbial communities from plants grown in Nebraska, USA.</title>
        <authorList>
            <person name="Schachtman D."/>
        </authorList>
    </citation>
    <scope>NUCLEOTIDE SEQUENCE [LARGE SCALE GENOMIC DNA]</scope>
    <source>
        <strain evidence="9 10">BE211</strain>
    </source>
</reference>
<dbReference type="RefSeq" id="WP_310261082.1">
    <property type="nucleotide sequence ID" value="NZ_JAVDWA010000007.1"/>
</dbReference>
<dbReference type="Proteomes" id="UP001258181">
    <property type="component" value="Unassembled WGS sequence"/>
</dbReference>
<feature type="domain" description="ABC transmembrane type-1" evidence="8">
    <location>
        <begin position="60"/>
        <end position="258"/>
    </location>
</feature>
<proteinExistence type="inferred from homology"/>
<keyword evidence="4 7" id="KW-0812">Transmembrane</keyword>
<name>A0ABU1U4E9_9BACL</name>
<evidence type="ECO:0000256" key="2">
    <source>
        <dbReference type="ARBA" id="ARBA00022448"/>
    </source>
</evidence>
<keyword evidence="2 7" id="KW-0813">Transport</keyword>
<accession>A0ABU1U4E9</accession>
<comment type="subcellular location">
    <subcellularLocation>
        <location evidence="1 7">Cell membrane</location>
        <topology evidence="1 7">Multi-pass membrane protein</topology>
    </subcellularLocation>
</comment>
<dbReference type="PROSITE" id="PS50928">
    <property type="entry name" value="ABC_TM1"/>
    <property type="match status" value="1"/>
</dbReference>
<comment type="caution">
    <text evidence="9">The sequence shown here is derived from an EMBL/GenBank/DDBJ whole genome shotgun (WGS) entry which is preliminary data.</text>
</comment>
<dbReference type="InterPro" id="IPR035906">
    <property type="entry name" value="MetI-like_sf"/>
</dbReference>
<feature type="transmembrane region" description="Helical" evidence="7">
    <location>
        <begin position="12"/>
        <end position="32"/>
    </location>
</feature>
<dbReference type="Gene3D" id="1.10.3720.10">
    <property type="entry name" value="MetI-like"/>
    <property type="match status" value="1"/>
</dbReference>
<feature type="transmembrane region" description="Helical" evidence="7">
    <location>
        <begin position="207"/>
        <end position="231"/>
    </location>
</feature>
<evidence type="ECO:0000256" key="1">
    <source>
        <dbReference type="ARBA" id="ARBA00004651"/>
    </source>
</evidence>
<evidence type="ECO:0000313" key="9">
    <source>
        <dbReference type="EMBL" id="MDR7074322.1"/>
    </source>
</evidence>
<dbReference type="PANTHER" id="PTHR30465:SF44">
    <property type="entry name" value="ABC-TYPE DIPEPTIDE_OLIGOPEPTIDE TRANSPORT SYSTEM, PERMEASE COMPONENT"/>
    <property type="match status" value="1"/>
</dbReference>